<evidence type="ECO:0000256" key="6">
    <source>
        <dbReference type="PROSITE-ProRule" id="PRU10007"/>
    </source>
</evidence>
<dbReference type="SUPFAM" id="SSF53720">
    <property type="entry name" value="ALDH-like"/>
    <property type="match status" value="1"/>
</dbReference>
<dbReference type="PROSITE" id="PS00687">
    <property type="entry name" value="ALDEHYDE_DEHYDR_GLU"/>
    <property type="match status" value="1"/>
</dbReference>
<dbReference type="InterPro" id="IPR016162">
    <property type="entry name" value="Ald_DH_N"/>
</dbReference>
<evidence type="ECO:0000259" key="8">
    <source>
        <dbReference type="Pfam" id="PF00171"/>
    </source>
</evidence>
<keyword evidence="10" id="KW-1185">Reference proteome</keyword>
<dbReference type="Proteomes" id="UP000761534">
    <property type="component" value="Unassembled WGS sequence"/>
</dbReference>
<dbReference type="EMBL" id="SWFS01000112">
    <property type="protein sequence ID" value="KAA8916315.1"/>
    <property type="molecule type" value="Genomic_DNA"/>
</dbReference>
<dbReference type="GO" id="GO:0006081">
    <property type="term" value="P:aldehyde metabolic process"/>
    <property type="evidence" value="ECO:0007669"/>
    <property type="project" value="InterPro"/>
</dbReference>
<dbReference type="OrthoDB" id="440325at2759"/>
<dbReference type="Pfam" id="PF00171">
    <property type="entry name" value="Aldedh"/>
    <property type="match status" value="1"/>
</dbReference>
<dbReference type="FunFam" id="3.40.309.10:FF:000025">
    <property type="entry name" value="Aldehyde dehydrogenase"/>
    <property type="match status" value="1"/>
</dbReference>
<dbReference type="PIRSF" id="PIRSF036492">
    <property type="entry name" value="ALDH"/>
    <property type="match status" value="1"/>
</dbReference>
<gene>
    <name evidence="9" type="ORF">TRICI_001597</name>
</gene>
<dbReference type="PANTHER" id="PTHR43570">
    <property type="entry name" value="ALDEHYDE DEHYDROGENASE"/>
    <property type="match status" value="1"/>
</dbReference>
<evidence type="ECO:0000256" key="3">
    <source>
        <dbReference type="ARBA" id="ARBA00023027"/>
    </source>
</evidence>
<keyword evidence="2 4" id="KW-0560">Oxidoreductase</keyword>
<dbReference type="AlphaFoldDB" id="A0A642VCD3"/>
<evidence type="ECO:0000256" key="2">
    <source>
        <dbReference type="ARBA" id="ARBA00023002"/>
    </source>
</evidence>
<feature type="active site" evidence="5 6">
    <location>
        <position position="224"/>
    </location>
</feature>
<dbReference type="InterPro" id="IPR015590">
    <property type="entry name" value="Aldehyde_DH_dom"/>
</dbReference>
<dbReference type="VEuPathDB" id="FungiDB:TRICI_001597"/>
<comment type="similarity">
    <text evidence="1 4 7">Belongs to the aldehyde dehydrogenase family.</text>
</comment>
<name>A0A642VCD3_9ASCO</name>
<sequence>MKLSGYSDVPLNTSNEEIDRKVEMARKGYRSYKTLSIDYRLDQLRNLYFAIQDNAEMLKEAFYKDMHRSPYETDSLELHGIYAEIDLAINKLPEWAADERVSGGTKFLTARPTLTKIPFGTVLIISPWNYPYFLSFVPIANAIAAGNTVVFKPTEVIPNATQAVTKVLEAALDPEVCQVVNGAIPETSYLLEKEFDKIMVTGSCRLGKIVAQAAAKHATPCILELGGKSPVFVGRSANLKVSADRIVWGKLINAGQTCVAPDYVLVDRSVKDDFLRHVKNAIDRFYPQLNADSPDYAHIPSERLFDRLDGLLGQTRGKIIIGGERDRSRLYISPTIVDNVQPDDPLMEDELFAPILPIVAVNDVVEEGIEFVRTYHDTPLALYVFSNDKKEADAIIRRTRSGGAIINDVILHVGTNTLPFGGIGKSGHGAYHGKAGFDAFSHQRALLNQPFWADMIMKLRYPPYTPTKGNLMASTSVPKPWYKRTGSVRRCWITRLIKNKWLWAIVIAAVAQRFVNVNISLK</sequence>
<dbReference type="CDD" id="cd07135">
    <property type="entry name" value="ALDH_F14-YMR110C"/>
    <property type="match status" value="1"/>
</dbReference>
<evidence type="ECO:0000256" key="5">
    <source>
        <dbReference type="PIRSR" id="PIRSR036492-1"/>
    </source>
</evidence>
<accession>A0A642VCD3</accession>
<comment type="caution">
    <text evidence="9">The sequence shown here is derived from an EMBL/GenBank/DDBJ whole genome shotgun (WGS) entry which is preliminary data.</text>
</comment>
<evidence type="ECO:0000313" key="9">
    <source>
        <dbReference type="EMBL" id="KAA8916315.1"/>
    </source>
</evidence>
<dbReference type="GO" id="GO:0005737">
    <property type="term" value="C:cytoplasm"/>
    <property type="evidence" value="ECO:0007669"/>
    <property type="project" value="TreeGrafter"/>
</dbReference>
<reference evidence="9" key="1">
    <citation type="journal article" date="2019" name="G3 (Bethesda)">
        <title>Genome Assemblies of Two Rare Opportunistic Yeast Pathogens: Diutina rugosa (syn. Candida rugosa) and Trichomonascus ciferrii (syn. Candida ciferrii).</title>
        <authorList>
            <person name="Mixao V."/>
            <person name="Saus E."/>
            <person name="Hansen A.P."/>
            <person name="Lass-Florl C."/>
            <person name="Gabaldon T."/>
        </authorList>
    </citation>
    <scope>NUCLEOTIDE SEQUENCE</scope>
    <source>
        <strain evidence="9">CBS 4856</strain>
    </source>
</reference>
<keyword evidence="3" id="KW-0520">NAD</keyword>
<dbReference type="Gene3D" id="3.40.309.10">
    <property type="entry name" value="Aldehyde Dehydrogenase, Chain A, domain 2"/>
    <property type="match status" value="1"/>
</dbReference>
<dbReference type="FunFam" id="3.40.605.10:FF:000004">
    <property type="entry name" value="Aldehyde dehydrogenase"/>
    <property type="match status" value="1"/>
</dbReference>
<dbReference type="InterPro" id="IPR016160">
    <property type="entry name" value="Ald_DH_CS_CYS"/>
</dbReference>
<protein>
    <recommendedName>
        <fullName evidence="4">Aldehyde dehydrogenase</fullName>
    </recommendedName>
</protein>
<dbReference type="Gene3D" id="3.40.605.10">
    <property type="entry name" value="Aldehyde Dehydrogenase, Chain A, domain 1"/>
    <property type="match status" value="1"/>
</dbReference>
<dbReference type="InterPro" id="IPR016163">
    <property type="entry name" value="Ald_DH_C"/>
</dbReference>
<dbReference type="GO" id="GO:0004029">
    <property type="term" value="F:aldehyde dehydrogenase (NAD+) activity"/>
    <property type="evidence" value="ECO:0007669"/>
    <property type="project" value="TreeGrafter"/>
</dbReference>
<dbReference type="PROSITE" id="PS00070">
    <property type="entry name" value="ALDEHYDE_DEHYDR_CYS"/>
    <property type="match status" value="1"/>
</dbReference>
<dbReference type="PANTHER" id="PTHR43570:SF16">
    <property type="entry name" value="ALDEHYDE DEHYDROGENASE TYPE III, ISOFORM Q"/>
    <property type="match status" value="1"/>
</dbReference>
<evidence type="ECO:0000256" key="4">
    <source>
        <dbReference type="PIRNR" id="PIRNR036492"/>
    </source>
</evidence>
<evidence type="ECO:0000256" key="1">
    <source>
        <dbReference type="ARBA" id="ARBA00009986"/>
    </source>
</evidence>
<feature type="domain" description="Aldehyde dehydrogenase" evidence="8">
    <location>
        <begin position="13"/>
        <end position="444"/>
    </location>
</feature>
<dbReference type="InterPro" id="IPR016161">
    <property type="entry name" value="Ald_DH/histidinol_DH"/>
</dbReference>
<evidence type="ECO:0000313" key="10">
    <source>
        <dbReference type="Proteomes" id="UP000761534"/>
    </source>
</evidence>
<dbReference type="InterPro" id="IPR029510">
    <property type="entry name" value="Ald_DH_CS_GLU"/>
</dbReference>
<dbReference type="InterPro" id="IPR012394">
    <property type="entry name" value="Aldehyde_DH_NAD(P)"/>
</dbReference>
<proteinExistence type="inferred from homology"/>
<feature type="active site" evidence="5">
    <location>
        <position position="258"/>
    </location>
</feature>
<evidence type="ECO:0000256" key="7">
    <source>
        <dbReference type="RuleBase" id="RU003345"/>
    </source>
</evidence>
<organism evidence="9 10">
    <name type="scientific">Trichomonascus ciferrii</name>
    <dbReference type="NCBI Taxonomy" id="44093"/>
    <lineage>
        <taxon>Eukaryota</taxon>
        <taxon>Fungi</taxon>
        <taxon>Dikarya</taxon>
        <taxon>Ascomycota</taxon>
        <taxon>Saccharomycotina</taxon>
        <taxon>Dipodascomycetes</taxon>
        <taxon>Dipodascales</taxon>
        <taxon>Trichomonascaceae</taxon>
        <taxon>Trichomonascus</taxon>
        <taxon>Trichomonascus ciferrii complex</taxon>
    </lineage>
</organism>